<dbReference type="EMBL" id="JARAKH010000036">
    <property type="protein sequence ID" value="KAK8383940.1"/>
    <property type="molecule type" value="Genomic_DNA"/>
</dbReference>
<proteinExistence type="predicted"/>
<protein>
    <recommendedName>
        <fullName evidence="4">Secreted protein</fullName>
    </recommendedName>
</protein>
<evidence type="ECO:0000313" key="2">
    <source>
        <dbReference type="EMBL" id="KAK8383940.1"/>
    </source>
</evidence>
<accession>A0AAW0TAG6</accession>
<dbReference type="Proteomes" id="UP001487740">
    <property type="component" value="Unassembled WGS sequence"/>
</dbReference>
<sequence>MESTKHFTLMLLIFQHQVVLSVAQLQCYGRVRGVGAPAVRCLQALRVAACGIASPAVPKHTTWLLKLPRKSILGGRLFHSNRSGVW</sequence>
<keyword evidence="3" id="KW-1185">Reference proteome</keyword>
<reference evidence="2 3" key="1">
    <citation type="submission" date="2023-03" db="EMBL/GenBank/DDBJ databases">
        <title>High-quality genome of Scylla paramamosain provides insights in environmental adaptation.</title>
        <authorList>
            <person name="Zhang L."/>
        </authorList>
    </citation>
    <scope>NUCLEOTIDE SEQUENCE [LARGE SCALE GENOMIC DNA]</scope>
    <source>
        <strain evidence="2">LZ_2023a</strain>
        <tissue evidence="2">Muscle</tissue>
    </source>
</reference>
<organism evidence="2 3">
    <name type="scientific">Scylla paramamosain</name>
    <name type="common">Mud crab</name>
    <dbReference type="NCBI Taxonomy" id="85552"/>
    <lineage>
        <taxon>Eukaryota</taxon>
        <taxon>Metazoa</taxon>
        <taxon>Ecdysozoa</taxon>
        <taxon>Arthropoda</taxon>
        <taxon>Crustacea</taxon>
        <taxon>Multicrustacea</taxon>
        <taxon>Malacostraca</taxon>
        <taxon>Eumalacostraca</taxon>
        <taxon>Eucarida</taxon>
        <taxon>Decapoda</taxon>
        <taxon>Pleocyemata</taxon>
        <taxon>Brachyura</taxon>
        <taxon>Eubrachyura</taxon>
        <taxon>Portunoidea</taxon>
        <taxon>Portunidae</taxon>
        <taxon>Portuninae</taxon>
        <taxon>Scylla</taxon>
    </lineage>
</organism>
<keyword evidence="1" id="KW-0732">Signal</keyword>
<gene>
    <name evidence="2" type="ORF">O3P69_015999</name>
</gene>
<evidence type="ECO:0008006" key="4">
    <source>
        <dbReference type="Google" id="ProtNLM"/>
    </source>
</evidence>
<name>A0AAW0TAG6_SCYPA</name>
<evidence type="ECO:0000256" key="1">
    <source>
        <dbReference type="SAM" id="SignalP"/>
    </source>
</evidence>
<evidence type="ECO:0000313" key="3">
    <source>
        <dbReference type="Proteomes" id="UP001487740"/>
    </source>
</evidence>
<feature type="chain" id="PRO_5043597972" description="Secreted protein" evidence="1">
    <location>
        <begin position="24"/>
        <end position="86"/>
    </location>
</feature>
<dbReference type="AlphaFoldDB" id="A0AAW0TAG6"/>
<comment type="caution">
    <text evidence="2">The sequence shown here is derived from an EMBL/GenBank/DDBJ whole genome shotgun (WGS) entry which is preliminary data.</text>
</comment>
<feature type="signal peptide" evidence="1">
    <location>
        <begin position="1"/>
        <end position="23"/>
    </location>
</feature>